<keyword evidence="3 6" id="KW-1133">Transmembrane helix</keyword>
<dbReference type="RefSeq" id="WP_207289805.1">
    <property type="nucleotide sequence ID" value="NZ_CP071462.1"/>
</dbReference>
<evidence type="ECO:0000256" key="1">
    <source>
        <dbReference type="ARBA" id="ARBA00004141"/>
    </source>
</evidence>
<organism evidence="7 8">
    <name type="scientific">Haloterrigena alkaliphila</name>
    <dbReference type="NCBI Taxonomy" id="2816475"/>
    <lineage>
        <taxon>Archaea</taxon>
        <taxon>Methanobacteriati</taxon>
        <taxon>Methanobacteriota</taxon>
        <taxon>Stenosarchaea group</taxon>
        <taxon>Halobacteria</taxon>
        <taxon>Halobacteriales</taxon>
        <taxon>Natrialbaceae</taxon>
        <taxon>Haloterrigena</taxon>
    </lineage>
</organism>
<evidence type="ECO:0000256" key="4">
    <source>
        <dbReference type="ARBA" id="ARBA00023136"/>
    </source>
</evidence>
<dbReference type="EMBL" id="CP071462">
    <property type="protein sequence ID" value="QSX00098.1"/>
    <property type="molecule type" value="Genomic_DNA"/>
</dbReference>
<evidence type="ECO:0008006" key="9">
    <source>
        <dbReference type="Google" id="ProtNLM"/>
    </source>
</evidence>
<gene>
    <name evidence="7" type="ORF">J0X25_03785</name>
</gene>
<reference evidence="7 8" key="1">
    <citation type="submission" date="2021-03" db="EMBL/GenBank/DDBJ databases">
        <title>Haloterrigena longa sp. nov. and Haloterrigena limicola sp. nov., extremely halophilic archaea isolated from a salt lake.</title>
        <authorList>
            <person name="Henglin C."/>
        </authorList>
    </citation>
    <scope>NUCLEOTIDE SEQUENCE [LARGE SCALE GENOMIC DNA]</scope>
    <source>
        <strain evidence="7 8">KZCA68</strain>
    </source>
</reference>
<feature type="transmembrane region" description="Helical" evidence="6">
    <location>
        <begin position="95"/>
        <end position="124"/>
    </location>
</feature>
<dbReference type="GO" id="GO:0016020">
    <property type="term" value="C:membrane"/>
    <property type="evidence" value="ECO:0007669"/>
    <property type="project" value="UniProtKB-SubCell"/>
</dbReference>
<keyword evidence="8" id="KW-1185">Reference proteome</keyword>
<accession>A0A8A2VHF5</accession>
<dbReference type="InterPro" id="IPR019109">
    <property type="entry name" value="MamF_MmsF"/>
</dbReference>
<proteinExistence type="predicted"/>
<name>A0A8A2VHF5_9EURY</name>
<comment type="subcellular location">
    <subcellularLocation>
        <location evidence="1">Membrane</location>
        <topology evidence="1">Multi-pass membrane protein</topology>
    </subcellularLocation>
</comment>
<dbReference type="PANTHER" id="PTHR36460:SF1">
    <property type="entry name" value="UPF0132 DOMAIN PROTEIN (AFU_ORTHOLOGUE AFUA_3G10255)"/>
    <property type="match status" value="1"/>
</dbReference>
<keyword evidence="2 6" id="KW-0812">Transmembrane</keyword>
<sequence length="145" mass="15316">MASNTQDIDIEAERTAEPAETESGLDANVAGALSYLFGFVSGLILFLIEGDDRFVRFHAVQSMVVSGLVLLAYLAVSIVGTILTTVMFASTSTFVVGSIISLLLGVVWLGLVLGGFAIWVYLVVTAYRGKTTRLPVAAGIADKLV</sequence>
<evidence type="ECO:0000313" key="8">
    <source>
        <dbReference type="Proteomes" id="UP000663203"/>
    </source>
</evidence>
<dbReference type="KEGG" id="hakz:J0X25_03785"/>
<feature type="transmembrane region" description="Helical" evidence="6">
    <location>
        <begin position="68"/>
        <end position="89"/>
    </location>
</feature>
<evidence type="ECO:0000256" key="3">
    <source>
        <dbReference type="ARBA" id="ARBA00022989"/>
    </source>
</evidence>
<evidence type="ECO:0000256" key="6">
    <source>
        <dbReference type="SAM" id="Phobius"/>
    </source>
</evidence>
<dbReference type="Pfam" id="PF09685">
    <property type="entry name" value="MamF_MmsF"/>
    <property type="match status" value="1"/>
</dbReference>
<dbReference type="AlphaFoldDB" id="A0A8A2VHF5"/>
<feature type="transmembrane region" description="Helical" evidence="6">
    <location>
        <begin position="29"/>
        <end position="48"/>
    </location>
</feature>
<dbReference type="PANTHER" id="PTHR36460">
    <property type="entry name" value="UPF0132 DOMAIN PROTEIN (AFU_ORTHOLOGUE AFUA_3G10255)"/>
    <property type="match status" value="1"/>
</dbReference>
<evidence type="ECO:0000313" key="7">
    <source>
        <dbReference type="EMBL" id="QSX00098.1"/>
    </source>
</evidence>
<protein>
    <recommendedName>
        <fullName evidence="9">DUF4870 domain-containing protein</fullName>
    </recommendedName>
</protein>
<feature type="region of interest" description="Disordered" evidence="5">
    <location>
        <begin position="1"/>
        <end position="22"/>
    </location>
</feature>
<dbReference type="GeneID" id="63186396"/>
<keyword evidence="4 6" id="KW-0472">Membrane</keyword>
<evidence type="ECO:0000256" key="5">
    <source>
        <dbReference type="SAM" id="MobiDB-lite"/>
    </source>
</evidence>
<evidence type="ECO:0000256" key="2">
    <source>
        <dbReference type="ARBA" id="ARBA00022692"/>
    </source>
</evidence>
<dbReference type="Proteomes" id="UP000663203">
    <property type="component" value="Chromosome"/>
</dbReference>